<accession>A0A1D1ZL99</accession>
<proteinExistence type="predicted"/>
<feature type="compositionally biased region" description="Low complexity" evidence="1">
    <location>
        <begin position="47"/>
        <end position="59"/>
    </location>
</feature>
<evidence type="ECO:0000313" key="2">
    <source>
        <dbReference type="EMBL" id="JAT67515.1"/>
    </source>
</evidence>
<gene>
    <name evidence="2" type="primary">pheT_37</name>
    <name evidence="2" type="ORF">g.99066</name>
</gene>
<evidence type="ECO:0000256" key="1">
    <source>
        <dbReference type="SAM" id="MobiDB-lite"/>
    </source>
</evidence>
<dbReference type="GO" id="GO:0016874">
    <property type="term" value="F:ligase activity"/>
    <property type="evidence" value="ECO:0007669"/>
    <property type="project" value="UniProtKB-KW"/>
</dbReference>
<dbReference type="AlphaFoldDB" id="A0A1D1ZL99"/>
<sequence>MSNHLQIKIGKTSSPTCTCRSDRTASWEAMESYITTIITLWPHMPLSSTPTKPTKSRTSSFKEESLHKKRGIPTRGMLRAIFLGSGCRAPLGNHPEMEKLAGPPSRDFLSNKASLFPGSSILTKKPLRRILIIL</sequence>
<reference evidence="2" key="1">
    <citation type="submission" date="2015-07" db="EMBL/GenBank/DDBJ databases">
        <title>Transcriptome Assembly of Anthurium amnicola.</title>
        <authorList>
            <person name="Suzuki J."/>
        </authorList>
    </citation>
    <scope>NUCLEOTIDE SEQUENCE</scope>
</reference>
<organism evidence="2">
    <name type="scientific">Anthurium amnicola</name>
    <dbReference type="NCBI Taxonomy" id="1678845"/>
    <lineage>
        <taxon>Eukaryota</taxon>
        <taxon>Viridiplantae</taxon>
        <taxon>Streptophyta</taxon>
        <taxon>Embryophyta</taxon>
        <taxon>Tracheophyta</taxon>
        <taxon>Spermatophyta</taxon>
        <taxon>Magnoliopsida</taxon>
        <taxon>Liliopsida</taxon>
        <taxon>Araceae</taxon>
        <taxon>Pothoideae</taxon>
        <taxon>Potheae</taxon>
        <taxon>Anthurium</taxon>
    </lineage>
</organism>
<feature type="region of interest" description="Disordered" evidence="1">
    <location>
        <begin position="47"/>
        <end position="69"/>
    </location>
</feature>
<dbReference type="EMBL" id="GDJX01000421">
    <property type="protein sequence ID" value="JAT67515.1"/>
    <property type="molecule type" value="Transcribed_RNA"/>
</dbReference>
<name>A0A1D1ZL99_9ARAE</name>
<keyword evidence="2" id="KW-0436">Ligase</keyword>
<protein>
    <submittedName>
        <fullName evidence="2">Phenylalanine--tRNA ligase beta subunit</fullName>
    </submittedName>
</protein>